<protein>
    <recommendedName>
        <fullName evidence="2">protein-tyrosine-phosphatase</fullName>
        <ecNumber evidence="2">3.1.3.48</ecNumber>
    </recommendedName>
</protein>
<comment type="similarity">
    <text evidence="1">Belongs to the low molecular weight phosphotyrosine protein phosphatase family.</text>
</comment>
<dbReference type="SUPFAM" id="SSF52788">
    <property type="entry name" value="Phosphotyrosine protein phosphatases I"/>
    <property type="match status" value="1"/>
</dbReference>
<dbReference type="InterPro" id="IPR050438">
    <property type="entry name" value="LMW_PTPase"/>
</dbReference>
<gene>
    <name evidence="8" type="ORF">HMPREF9220_0496</name>
</gene>
<feature type="active site" description="Proton donor" evidence="6">
    <location>
        <position position="122"/>
    </location>
</feature>
<dbReference type="PRINTS" id="PR00719">
    <property type="entry name" value="LMWPTPASE"/>
</dbReference>
<feature type="domain" description="Phosphotyrosine protein phosphatase I" evidence="7">
    <location>
        <begin position="2"/>
        <end position="146"/>
    </location>
</feature>
<evidence type="ECO:0000256" key="4">
    <source>
        <dbReference type="ARBA" id="ARBA00022912"/>
    </source>
</evidence>
<evidence type="ECO:0000256" key="1">
    <source>
        <dbReference type="ARBA" id="ARBA00011063"/>
    </source>
</evidence>
<dbReference type="RefSeq" id="WP_007554916.1">
    <property type="nucleotide sequence ID" value="NZ_AENT01000024.1"/>
</dbReference>
<feature type="active site" description="Nucleophile" evidence="6">
    <location>
        <position position="8"/>
    </location>
</feature>
<feature type="active site" evidence="6">
    <location>
        <position position="14"/>
    </location>
</feature>
<dbReference type="Pfam" id="PF01451">
    <property type="entry name" value="LMWPc"/>
    <property type="match status" value="1"/>
</dbReference>
<evidence type="ECO:0000313" key="9">
    <source>
        <dbReference type="Proteomes" id="UP000004594"/>
    </source>
</evidence>
<comment type="catalytic activity">
    <reaction evidence="5">
        <text>O-phospho-L-tyrosyl-[protein] + H2O = L-tyrosyl-[protein] + phosphate</text>
        <dbReference type="Rhea" id="RHEA:10684"/>
        <dbReference type="Rhea" id="RHEA-COMP:10136"/>
        <dbReference type="Rhea" id="RHEA-COMP:20101"/>
        <dbReference type="ChEBI" id="CHEBI:15377"/>
        <dbReference type="ChEBI" id="CHEBI:43474"/>
        <dbReference type="ChEBI" id="CHEBI:46858"/>
        <dbReference type="ChEBI" id="CHEBI:61978"/>
        <dbReference type="EC" id="3.1.3.48"/>
    </reaction>
</comment>
<evidence type="ECO:0000256" key="5">
    <source>
        <dbReference type="ARBA" id="ARBA00051722"/>
    </source>
</evidence>
<dbReference type="CDD" id="cd16343">
    <property type="entry name" value="LMWPTP"/>
    <property type="match status" value="1"/>
</dbReference>
<evidence type="ECO:0000313" key="8">
    <source>
        <dbReference type="EMBL" id="EFR42624.1"/>
    </source>
</evidence>
<evidence type="ECO:0000256" key="6">
    <source>
        <dbReference type="PIRSR" id="PIRSR617867-1"/>
    </source>
</evidence>
<dbReference type="eggNOG" id="COG0394">
    <property type="taxonomic scope" value="Bacteria"/>
</dbReference>
<sequence>MKKILFICHGNICRSPMAEFVLKDMAKKAGIKNVSINSLAATNDEKGNDTYYATKEVLDERNIPYTKRQSRKMTLDDYNNADILIVMDENNVNQVKKITNGDPDKKIRKLMSFVGEDKNVADPWFTRDFESTYNDIERACKEILKIL</sequence>
<dbReference type="AlphaFoldDB" id="E4L9R5"/>
<dbReference type="InterPro" id="IPR017867">
    <property type="entry name" value="Tyr_phospatase_low_mol_wt"/>
</dbReference>
<accession>E4L9R5</accession>
<keyword evidence="4" id="KW-0904">Protein phosphatase</keyword>
<dbReference type="EC" id="3.1.3.48" evidence="2"/>
<dbReference type="Gene3D" id="3.40.50.2300">
    <property type="match status" value="1"/>
</dbReference>
<comment type="caution">
    <text evidence="8">The sequence shown here is derived from an EMBL/GenBank/DDBJ whole genome shotgun (WGS) entry which is preliminary data.</text>
</comment>
<keyword evidence="3 8" id="KW-0378">Hydrolase</keyword>
<evidence type="ECO:0000256" key="3">
    <source>
        <dbReference type="ARBA" id="ARBA00022801"/>
    </source>
</evidence>
<dbReference type="GO" id="GO:0004725">
    <property type="term" value="F:protein tyrosine phosphatase activity"/>
    <property type="evidence" value="ECO:0007669"/>
    <property type="project" value="UniProtKB-EC"/>
</dbReference>
<evidence type="ECO:0000256" key="2">
    <source>
        <dbReference type="ARBA" id="ARBA00013064"/>
    </source>
</evidence>
<dbReference type="Proteomes" id="UP000004594">
    <property type="component" value="Unassembled WGS sequence"/>
</dbReference>
<evidence type="ECO:0000259" key="7">
    <source>
        <dbReference type="SMART" id="SM00226"/>
    </source>
</evidence>
<dbReference type="PANTHER" id="PTHR11717">
    <property type="entry name" value="LOW MOLECULAR WEIGHT PROTEIN TYROSINE PHOSPHATASE"/>
    <property type="match status" value="1"/>
</dbReference>
<proteinExistence type="inferred from homology"/>
<dbReference type="SMART" id="SM00226">
    <property type="entry name" value="LMWPc"/>
    <property type="match status" value="1"/>
</dbReference>
<organism evidence="8 9">
    <name type="scientific">Dialister micraerophilus UPII 345-E</name>
    <dbReference type="NCBI Taxonomy" id="910314"/>
    <lineage>
        <taxon>Bacteria</taxon>
        <taxon>Bacillati</taxon>
        <taxon>Bacillota</taxon>
        <taxon>Negativicutes</taxon>
        <taxon>Veillonellales</taxon>
        <taxon>Veillonellaceae</taxon>
        <taxon>Dialister</taxon>
    </lineage>
</organism>
<dbReference type="OrthoDB" id="9784339at2"/>
<dbReference type="InterPro" id="IPR036196">
    <property type="entry name" value="Ptyr_pPase_sf"/>
</dbReference>
<reference evidence="8 9" key="1">
    <citation type="submission" date="2010-11" db="EMBL/GenBank/DDBJ databases">
        <authorList>
            <person name="Durkin A.S."/>
            <person name="Madupu R."/>
            <person name="Torralba M."/>
            <person name="Gillis M."/>
            <person name="Methe B."/>
            <person name="Sutton G."/>
            <person name="Nelson K.E."/>
        </authorList>
    </citation>
    <scope>NUCLEOTIDE SEQUENCE [LARGE SCALE GENOMIC DNA]</scope>
    <source>
        <strain evidence="8 9">UPII 345-E</strain>
    </source>
</reference>
<name>E4L9R5_9FIRM</name>
<dbReference type="PANTHER" id="PTHR11717:SF7">
    <property type="entry name" value="LOW MOLECULAR WEIGHT PHOSPHOTYROSINE PROTEIN PHOSPHATASE"/>
    <property type="match status" value="1"/>
</dbReference>
<dbReference type="EMBL" id="AENT01000024">
    <property type="protein sequence ID" value="EFR42624.1"/>
    <property type="molecule type" value="Genomic_DNA"/>
</dbReference>
<dbReference type="InterPro" id="IPR023485">
    <property type="entry name" value="Ptyr_pPase"/>
</dbReference>